<gene>
    <name evidence="10" type="ORF">L596_002511</name>
</gene>
<keyword evidence="2" id="KW-0479">Metal-binding</keyword>
<evidence type="ECO:0000256" key="5">
    <source>
        <dbReference type="ARBA" id="ARBA00022833"/>
    </source>
</evidence>
<dbReference type="STRING" id="34508.A0A4U8UPZ8"/>
<comment type="caution">
    <text evidence="10">The sequence shown here is derived from an EMBL/GenBank/DDBJ whole genome shotgun (WGS) entry which is preliminary data.</text>
</comment>
<evidence type="ECO:0000256" key="1">
    <source>
        <dbReference type="ARBA" id="ARBA00004123"/>
    </source>
</evidence>
<protein>
    <recommendedName>
        <fullName evidence="9">C2H2-type domain-containing protein</fullName>
    </recommendedName>
</protein>
<feature type="region of interest" description="Disordered" evidence="8">
    <location>
        <begin position="598"/>
        <end position="624"/>
    </location>
</feature>
<dbReference type="OrthoDB" id="1405595at2759"/>
<dbReference type="InterPro" id="IPR050888">
    <property type="entry name" value="ZnF_C2H2-type_TF"/>
</dbReference>
<reference evidence="10 11" key="1">
    <citation type="journal article" date="2015" name="Genome Biol.">
        <title>Comparative genomics of Steinernema reveals deeply conserved gene regulatory networks.</title>
        <authorList>
            <person name="Dillman A.R."/>
            <person name="Macchietto M."/>
            <person name="Porter C.F."/>
            <person name="Rogers A."/>
            <person name="Williams B."/>
            <person name="Antoshechkin I."/>
            <person name="Lee M.M."/>
            <person name="Goodwin Z."/>
            <person name="Lu X."/>
            <person name="Lewis E.E."/>
            <person name="Goodrich-Blair H."/>
            <person name="Stock S.P."/>
            <person name="Adams B.J."/>
            <person name="Sternberg P.W."/>
            <person name="Mortazavi A."/>
        </authorList>
    </citation>
    <scope>NUCLEOTIDE SEQUENCE [LARGE SCALE GENOMIC DNA]</scope>
    <source>
        <strain evidence="10 11">ALL</strain>
    </source>
</reference>
<evidence type="ECO:0000256" key="7">
    <source>
        <dbReference type="PROSITE-ProRule" id="PRU00042"/>
    </source>
</evidence>
<evidence type="ECO:0000259" key="9">
    <source>
        <dbReference type="PROSITE" id="PS50157"/>
    </source>
</evidence>
<evidence type="ECO:0000313" key="10">
    <source>
        <dbReference type="EMBL" id="TMS35031.1"/>
    </source>
</evidence>
<dbReference type="SMART" id="SM00355">
    <property type="entry name" value="ZnF_C2H2"/>
    <property type="match status" value="6"/>
</dbReference>
<evidence type="ECO:0000256" key="4">
    <source>
        <dbReference type="ARBA" id="ARBA00022771"/>
    </source>
</evidence>
<dbReference type="EMBL" id="AZBU02000001">
    <property type="protein sequence ID" value="TMS35031.1"/>
    <property type="molecule type" value="Genomic_DNA"/>
</dbReference>
<feature type="region of interest" description="Disordered" evidence="8">
    <location>
        <begin position="70"/>
        <end position="129"/>
    </location>
</feature>
<name>A0A4U8UPZ8_STECR</name>
<dbReference type="GO" id="GO:0008270">
    <property type="term" value="F:zinc ion binding"/>
    <property type="evidence" value="ECO:0007669"/>
    <property type="project" value="UniProtKB-KW"/>
</dbReference>
<feature type="domain" description="C2H2-type" evidence="9">
    <location>
        <begin position="376"/>
        <end position="404"/>
    </location>
</feature>
<dbReference type="EMBL" id="CM016762">
    <property type="protein sequence ID" value="TMS35031.1"/>
    <property type="molecule type" value="Genomic_DNA"/>
</dbReference>
<feature type="compositionally biased region" description="Basic and acidic residues" evidence="8">
    <location>
        <begin position="107"/>
        <end position="117"/>
    </location>
</feature>
<evidence type="ECO:0000256" key="3">
    <source>
        <dbReference type="ARBA" id="ARBA00022737"/>
    </source>
</evidence>
<dbReference type="Proteomes" id="UP000298663">
    <property type="component" value="Chromosome X"/>
</dbReference>
<keyword evidence="11" id="KW-1185">Reference proteome</keyword>
<reference evidence="10 11" key="2">
    <citation type="journal article" date="2019" name="G3 (Bethesda)">
        <title>Hybrid Assembly of the Genome of the Entomopathogenic Nematode Steinernema carpocapsae Identifies the X-Chromosome.</title>
        <authorList>
            <person name="Serra L."/>
            <person name="Macchietto M."/>
            <person name="Macias-Munoz A."/>
            <person name="McGill C.J."/>
            <person name="Rodriguez I.M."/>
            <person name="Rodriguez B."/>
            <person name="Murad R."/>
            <person name="Mortazavi A."/>
        </authorList>
    </citation>
    <scope>NUCLEOTIDE SEQUENCE [LARGE SCALE GENOMIC DNA]</scope>
    <source>
        <strain evidence="10 11">ALL</strain>
    </source>
</reference>
<keyword evidence="6" id="KW-0539">Nucleus</keyword>
<keyword evidence="3" id="KW-0677">Repeat</keyword>
<evidence type="ECO:0000256" key="6">
    <source>
        <dbReference type="ARBA" id="ARBA00023242"/>
    </source>
</evidence>
<feature type="compositionally biased region" description="Low complexity" evidence="8">
    <location>
        <begin position="600"/>
        <end position="611"/>
    </location>
</feature>
<proteinExistence type="predicted"/>
<keyword evidence="5" id="KW-0862">Zinc</keyword>
<dbReference type="GO" id="GO:0005634">
    <property type="term" value="C:nucleus"/>
    <property type="evidence" value="ECO:0007669"/>
    <property type="project" value="UniProtKB-SubCell"/>
</dbReference>
<accession>A0A4U8UPZ8</accession>
<evidence type="ECO:0000313" key="11">
    <source>
        <dbReference type="Proteomes" id="UP000298663"/>
    </source>
</evidence>
<feature type="compositionally biased region" description="Basic residues" evidence="8">
    <location>
        <begin position="70"/>
        <end position="79"/>
    </location>
</feature>
<dbReference type="InterPro" id="IPR013087">
    <property type="entry name" value="Znf_C2H2_type"/>
</dbReference>
<dbReference type="PROSITE" id="PS50157">
    <property type="entry name" value="ZINC_FINGER_C2H2_2"/>
    <property type="match status" value="1"/>
</dbReference>
<dbReference type="AlphaFoldDB" id="A0A4U8UPZ8"/>
<keyword evidence="4 7" id="KW-0863">Zinc-finger</keyword>
<evidence type="ECO:0000256" key="2">
    <source>
        <dbReference type="ARBA" id="ARBA00022723"/>
    </source>
</evidence>
<dbReference type="PROSITE" id="PS00028">
    <property type="entry name" value="ZINC_FINGER_C2H2_1"/>
    <property type="match status" value="3"/>
</dbReference>
<dbReference type="PANTHER" id="PTHR24406">
    <property type="entry name" value="TRANSCRIPTIONAL REPRESSOR CTCFL-RELATED"/>
    <property type="match status" value="1"/>
</dbReference>
<comment type="subcellular location">
    <subcellularLocation>
        <location evidence="1">Nucleus</location>
    </subcellularLocation>
</comment>
<evidence type="ECO:0000256" key="8">
    <source>
        <dbReference type="SAM" id="MobiDB-lite"/>
    </source>
</evidence>
<organism evidence="10 11">
    <name type="scientific">Steinernema carpocapsae</name>
    <name type="common">Entomopathogenic nematode</name>
    <dbReference type="NCBI Taxonomy" id="34508"/>
    <lineage>
        <taxon>Eukaryota</taxon>
        <taxon>Metazoa</taxon>
        <taxon>Ecdysozoa</taxon>
        <taxon>Nematoda</taxon>
        <taxon>Chromadorea</taxon>
        <taxon>Rhabditida</taxon>
        <taxon>Tylenchina</taxon>
        <taxon>Panagrolaimomorpha</taxon>
        <taxon>Strongyloidoidea</taxon>
        <taxon>Steinernematidae</taxon>
        <taxon>Steinernema</taxon>
    </lineage>
</organism>
<sequence>MNVDSRLVLVQSSTLRGVCEVSLELQSEKTESRVRPHVCPPSFPLEIPQVRPGSLWSRADLPDLGRRGVRHASAGRRSQHVLTETNTSRKSHPRNGRWASTSGPESPTEKIRRRSAEMRPSSTESTEDVVTDNLQRFTKPRLLRRAPRIISRARKTVLKKRSVREASVIHEIDDMKPLIVIERNARKNGRKKPLDPLLEEDLKGVIVQGGLMRVAQSESALMEVYPGTSSDLEFPKYSENTVESLGERVKLPGIADDIEAYPCGHCQDRVFLTGCGLENHTRITHPEHLEEVLEEISKISTEWQRRDAVVKRSPQPTITRRNFSSNLTFEACRICGRLVNVEHPTAFDNHLRAHKKNDQLRDQMVRIYGEEHVLRLTCLDCHLVFPDERKLSAHKQHMHIRKRNCRYICKWCGTMCMSMTELNIHKAEEHNMPILKPRYELSPPLKIRSHFGATALGQRANAHRKSQSGDSGCYERVMQSSDEVPCRTSCHLCGMIMVKPALLVRHMLRVHSKNSFTATIETKGLPPFRAELERGRVTWWCCEMAFGDRNALMYHRRISHTCKLDEDESHHVPETTTTIHIQPCSIPLTPPDMLLEDNVSHGVPSLSSVHSSEGHSPEQYNSDLDTNHLMDHLEDDEDLDEVPSSPVQSFPSVKQIKLEPLDSVSVVEVTKRESSMDSQDLDEPMYVLVPTDVDISAAKEETRTLILDTGDKGQQQVTLSLEQFEQLRLHAGVNFDNLQVYFMPQEQMLLI</sequence>